<dbReference type="Gene3D" id="3.30.70.330">
    <property type="match status" value="1"/>
</dbReference>
<dbReference type="Pfam" id="PF00076">
    <property type="entry name" value="RRM_1"/>
    <property type="match status" value="1"/>
</dbReference>
<dbReference type="SMART" id="SM00360">
    <property type="entry name" value="RRM"/>
    <property type="match status" value="1"/>
</dbReference>
<dbReference type="EMBL" id="GDAI01002609">
    <property type="protein sequence ID" value="JAI14994.1"/>
    <property type="molecule type" value="mRNA"/>
</dbReference>
<dbReference type="SUPFAM" id="SSF52047">
    <property type="entry name" value="RNI-like"/>
    <property type="match status" value="1"/>
</dbReference>
<dbReference type="InterPro" id="IPR036047">
    <property type="entry name" value="F-box-like_dom_sf"/>
</dbReference>
<feature type="domain" description="RRM" evidence="3">
    <location>
        <begin position="9"/>
        <end position="86"/>
    </location>
</feature>
<keyword evidence="1 2" id="KW-0694">RNA-binding</keyword>
<dbReference type="GO" id="GO:0003723">
    <property type="term" value="F:RNA binding"/>
    <property type="evidence" value="ECO:0007669"/>
    <property type="project" value="UniProtKB-UniRule"/>
</dbReference>
<dbReference type="GO" id="GO:0019005">
    <property type="term" value="C:SCF ubiquitin ligase complex"/>
    <property type="evidence" value="ECO:0007669"/>
    <property type="project" value="TreeGrafter"/>
</dbReference>
<dbReference type="PROSITE" id="PS50181">
    <property type="entry name" value="FBOX"/>
    <property type="match status" value="1"/>
</dbReference>
<name>A0A0K8TKY3_TABBR</name>
<feature type="domain" description="F-box" evidence="4">
    <location>
        <begin position="113"/>
        <end position="157"/>
    </location>
</feature>
<dbReference type="Pfam" id="PF00646">
    <property type="entry name" value="F-box"/>
    <property type="match status" value="1"/>
</dbReference>
<dbReference type="AlphaFoldDB" id="A0A0K8TKY3"/>
<dbReference type="InterPro" id="IPR035979">
    <property type="entry name" value="RBD_domain_sf"/>
</dbReference>
<dbReference type="PANTHER" id="PTHR13318">
    <property type="entry name" value="PARTNER OF PAIRED, ISOFORM B-RELATED"/>
    <property type="match status" value="1"/>
</dbReference>
<dbReference type="SUPFAM" id="SSF54928">
    <property type="entry name" value="RNA-binding domain, RBD"/>
    <property type="match status" value="1"/>
</dbReference>
<evidence type="ECO:0000256" key="1">
    <source>
        <dbReference type="ARBA" id="ARBA00022884"/>
    </source>
</evidence>
<reference evidence="5" key="1">
    <citation type="journal article" date="2015" name="Insect Biochem. Mol. Biol.">
        <title>An insight into the sialome of the horse fly, Tabanus bromius.</title>
        <authorList>
            <person name="Ribeiro J.M."/>
            <person name="Kazimirova M."/>
            <person name="Takac P."/>
            <person name="Andersen J.F."/>
            <person name="Francischetti I.M."/>
        </authorList>
    </citation>
    <scope>NUCLEOTIDE SEQUENCE</scope>
</reference>
<dbReference type="Gene3D" id="1.20.1280.50">
    <property type="match status" value="1"/>
</dbReference>
<dbReference type="InterPro" id="IPR001810">
    <property type="entry name" value="F-box_dom"/>
</dbReference>
<feature type="non-terminal residue" evidence="5">
    <location>
        <position position="1"/>
    </location>
</feature>
<dbReference type="InterPro" id="IPR032675">
    <property type="entry name" value="LRR_dom_sf"/>
</dbReference>
<dbReference type="InterPro" id="IPR000504">
    <property type="entry name" value="RRM_dom"/>
</dbReference>
<sequence length="577" mass="66524">FTEDHIPIETIHVGNIPPKVTPEMLKSYFQIFGPVVSASINQAGTRYSPYYYGFVTFAKASGAAKALSNPHHSIMMKRIKVKPADSWNQPKRHIRWAAKKIEEPETDNVPTDQMSILHLNDDCLFQIASMLSLSDLLTLSQVCQRFDYIANVMFSKCKNLDMMLLENCTLMKIREIMSRVGPHVQKVKCSGVFATIEKKRFVDFLPKFCSNVRTLEFICMKGIHYAVYRKMFKAFKHLTVLNLQDCCVADDVCAALFHCENLENLNMSENYEITGRNLDKLLKLKILNLKFCLNLQPSHFNALCQTTKLVTLNIERCDRLNKSSMDLLLKHQTSLENISISNGYQTRDLCPIAKLKSLKSLEIRCHNELDDKFFEELAAHRSTSLERLEITRTILNPRRKQALWNLENLKELCIPRTEEIDDSFISRMAVRAPLTYFCCAGCRTVSEESILSLIRKSRTIEIIDISSCNLFYDDWVLKVIDVLKETNRTKPLTLIVGNTGIEECIIRDPKVMEYSHLIDLRFEFTNLFFDFEEDDEYTMYEGSGDSDEFDSFDSEFPDDDDLDSELDFYAVLCMGFA</sequence>
<dbReference type="SUPFAM" id="SSF81383">
    <property type="entry name" value="F-box domain"/>
    <property type="match status" value="1"/>
</dbReference>
<dbReference type="PROSITE" id="PS50102">
    <property type="entry name" value="RRM"/>
    <property type="match status" value="1"/>
</dbReference>
<evidence type="ECO:0000313" key="5">
    <source>
        <dbReference type="EMBL" id="JAI14994.1"/>
    </source>
</evidence>
<dbReference type="Gene3D" id="3.80.10.10">
    <property type="entry name" value="Ribonuclease Inhibitor"/>
    <property type="match status" value="3"/>
</dbReference>
<proteinExistence type="evidence at transcript level"/>
<evidence type="ECO:0000259" key="3">
    <source>
        <dbReference type="PROSITE" id="PS50102"/>
    </source>
</evidence>
<dbReference type="InterPro" id="IPR012677">
    <property type="entry name" value="Nucleotide-bd_a/b_plait_sf"/>
</dbReference>
<organism evidence="5">
    <name type="scientific">Tabanus bromius</name>
    <name type="common">Band-eyed brown horse fly</name>
    <dbReference type="NCBI Taxonomy" id="304241"/>
    <lineage>
        <taxon>Eukaryota</taxon>
        <taxon>Metazoa</taxon>
        <taxon>Ecdysozoa</taxon>
        <taxon>Arthropoda</taxon>
        <taxon>Hexapoda</taxon>
        <taxon>Insecta</taxon>
        <taxon>Pterygota</taxon>
        <taxon>Neoptera</taxon>
        <taxon>Endopterygota</taxon>
        <taxon>Diptera</taxon>
        <taxon>Brachycera</taxon>
        <taxon>Tabanomorpha</taxon>
        <taxon>Tabanoidea</taxon>
        <taxon>Tabanidae</taxon>
        <taxon>Tabanus</taxon>
    </lineage>
</organism>
<dbReference type="GO" id="GO:0031146">
    <property type="term" value="P:SCF-dependent proteasomal ubiquitin-dependent protein catabolic process"/>
    <property type="evidence" value="ECO:0007669"/>
    <property type="project" value="TreeGrafter"/>
</dbReference>
<protein>
    <submittedName>
        <fullName evidence="5">Putative rasgap sh3 binding protein rasputin</fullName>
    </submittedName>
</protein>
<evidence type="ECO:0000259" key="4">
    <source>
        <dbReference type="PROSITE" id="PS50181"/>
    </source>
</evidence>
<evidence type="ECO:0000256" key="2">
    <source>
        <dbReference type="PROSITE-ProRule" id="PRU00176"/>
    </source>
</evidence>
<accession>A0A0K8TKY3</accession>